<reference evidence="10 11" key="1">
    <citation type="submission" date="2015-11" db="EMBL/GenBank/DDBJ databases">
        <authorList>
            <person name="Sahl J."/>
            <person name="Wagner D."/>
            <person name="Keim P."/>
        </authorList>
    </citation>
    <scope>NUCLEOTIDE SEQUENCE [LARGE SCALE GENOMIC DNA]</scope>
    <source>
        <strain evidence="10 11">AZ-4-2-10-S1-D7</strain>
    </source>
</reference>
<feature type="binding site" evidence="6">
    <location>
        <position position="266"/>
    </location>
    <ligand>
        <name>NAD(+)</name>
        <dbReference type="ChEBI" id="CHEBI:57540"/>
    </ligand>
</feature>
<keyword evidence="2" id="KW-0285">Flavoprotein</keyword>
<dbReference type="GO" id="GO:0050660">
    <property type="term" value="F:flavin adenine dinucleotide binding"/>
    <property type="evidence" value="ECO:0007669"/>
    <property type="project" value="TreeGrafter"/>
</dbReference>
<comment type="caution">
    <text evidence="10">The sequence shown here is derived from an EMBL/GenBank/DDBJ whole genome shotgun (WGS) entry which is preliminary data.</text>
</comment>
<proteinExistence type="inferred from homology"/>
<dbReference type="AlphaFoldDB" id="A0AAW3PSW1"/>
<evidence type="ECO:0000259" key="9">
    <source>
        <dbReference type="Pfam" id="PF07992"/>
    </source>
</evidence>
<organism evidence="10 11">
    <name type="scientific">Burkholderia anthina</name>
    <dbReference type="NCBI Taxonomy" id="179879"/>
    <lineage>
        <taxon>Bacteria</taxon>
        <taxon>Pseudomonadati</taxon>
        <taxon>Pseudomonadota</taxon>
        <taxon>Betaproteobacteria</taxon>
        <taxon>Burkholderiales</taxon>
        <taxon>Burkholderiaceae</taxon>
        <taxon>Burkholderia</taxon>
        <taxon>Burkholderia cepacia complex</taxon>
    </lineage>
</organism>
<protein>
    <submittedName>
        <fullName evidence="10">Mercuric reductase</fullName>
    </submittedName>
</protein>
<dbReference type="RefSeq" id="WP_060968149.1">
    <property type="nucleotide sequence ID" value="NZ_LNJP01000003.1"/>
</dbReference>
<dbReference type="PRINTS" id="PR00411">
    <property type="entry name" value="PNDRDTASEI"/>
</dbReference>
<comment type="cofactor">
    <cofactor evidence="6">
        <name>FAD</name>
        <dbReference type="ChEBI" id="CHEBI:57692"/>
    </cofactor>
    <text evidence="6">Binds 1 FAD per subunit.</text>
</comment>
<feature type="binding site" evidence="6">
    <location>
        <begin position="178"/>
        <end position="185"/>
    </location>
    <ligand>
        <name>NAD(+)</name>
        <dbReference type="ChEBI" id="CHEBI:57540"/>
    </ligand>
</feature>
<dbReference type="SUPFAM" id="SSF51905">
    <property type="entry name" value="FAD/NAD(P)-binding domain"/>
    <property type="match status" value="1"/>
</dbReference>
<comment type="similarity">
    <text evidence="1">Belongs to the class-I pyridine nucleotide-disulfide oxidoreductase family.</text>
</comment>
<dbReference type="FunFam" id="3.30.390.30:FF:000001">
    <property type="entry name" value="Dihydrolipoyl dehydrogenase"/>
    <property type="match status" value="1"/>
</dbReference>
<dbReference type="InterPro" id="IPR036188">
    <property type="entry name" value="FAD/NAD-bd_sf"/>
</dbReference>
<feature type="domain" description="FAD/NAD(P)-binding" evidence="9">
    <location>
        <begin position="9"/>
        <end position="319"/>
    </location>
</feature>
<keyword evidence="3 6" id="KW-0274">FAD</keyword>
<dbReference type="PIRSF" id="PIRSF000350">
    <property type="entry name" value="Mercury_reductase_MerA"/>
    <property type="match status" value="1"/>
</dbReference>
<dbReference type="Gene3D" id="3.30.390.30">
    <property type="match status" value="1"/>
</dbReference>
<gene>
    <name evidence="10" type="ORF">WS64_25925</name>
</gene>
<keyword evidence="6" id="KW-0547">Nucleotide-binding</keyword>
<feature type="binding site" evidence="6">
    <location>
        <position position="53"/>
    </location>
    <ligand>
        <name>FAD</name>
        <dbReference type="ChEBI" id="CHEBI:57692"/>
    </ligand>
</feature>
<evidence type="ECO:0000256" key="2">
    <source>
        <dbReference type="ARBA" id="ARBA00022630"/>
    </source>
</evidence>
<dbReference type="InterPro" id="IPR001100">
    <property type="entry name" value="Pyr_nuc-diS_OxRdtase"/>
</dbReference>
<dbReference type="Pfam" id="PF02852">
    <property type="entry name" value="Pyr_redox_dim"/>
    <property type="match status" value="1"/>
</dbReference>
<dbReference type="Pfam" id="PF07992">
    <property type="entry name" value="Pyr_redox_2"/>
    <property type="match status" value="1"/>
</dbReference>
<evidence type="ECO:0000256" key="1">
    <source>
        <dbReference type="ARBA" id="ARBA00007532"/>
    </source>
</evidence>
<dbReference type="Proteomes" id="UP000070434">
    <property type="component" value="Unassembled WGS sequence"/>
</dbReference>
<feature type="binding site" evidence="6">
    <location>
        <position position="112"/>
    </location>
    <ligand>
        <name>FAD</name>
        <dbReference type="ChEBI" id="CHEBI:57692"/>
    </ligand>
</feature>
<dbReference type="InterPro" id="IPR004099">
    <property type="entry name" value="Pyr_nucl-diS_OxRdtase_dimer"/>
</dbReference>
<feature type="active site" description="Proton acceptor" evidence="5">
    <location>
        <position position="439"/>
    </location>
</feature>
<feature type="domain" description="Pyridine nucleotide-disulphide oxidoreductase dimerisation" evidence="8">
    <location>
        <begin position="341"/>
        <end position="446"/>
    </location>
</feature>
<dbReference type="InterPro" id="IPR016156">
    <property type="entry name" value="FAD/NAD-linked_Rdtase_dimer_sf"/>
</dbReference>
<dbReference type="PRINTS" id="PR00368">
    <property type="entry name" value="FADPNR"/>
</dbReference>
<keyword evidence="4" id="KW-0560">Oxidoreductase</keyword>
<evidence type="ECO:0000313" key="10">
    <source>
        <dbReference type="EMBL" id="KWZ31699.1"/>
    </source>
</evidence>
<dbReference type="SUPFAM" id="SSF55424">
    <property type="entry name" value="FAD/NAD-linked reductases, dimerisation (C-terminal) domain"/>
    <property type="match status" value="1"/>
</dbReference>
<feature type="disulfide bond" description="Redox-active" evidence="7">
    <location>
        <begin position="44"/>
        <end position="49"/>
    </location>
</feature>
<dbReference type="PANTHER" id="PTHR43014:SF2">
    <property type="entry name" value="MERCURIC REDUCTASE"/>
    <property type="match status" value="1"/>
</dbReference>
<feature type="binding site" evidence="6">
    <location>
        <begin position="313"/>
        <end position="316"/>
    </location>
    <ligand>
        <name>FAD</name>
        <dbReference type="ChEBI" id="CHEBI:57692"/>
    </ligand>
</feature>
<sequence length="454" mass="48151">MESAKQYEYLFLGGGKGGKSLAMDLARSGKRVAIIERGMIGGSCINVACIPSKTLIQNARNMHAWRAASADAHHLADMAGVHANVRAVVDGMVDINRRAFEQSGLDLVIGSGRFVAPRRILVRAGDGSEQLFEGENVYINTGTVAAVPDVPGLRDSSPLTHVEALNLDVLPKKLIVIGGGYIGLEMAQAFRRLGSEVALIHDAPRVAIREDEDVSVEIQRAFEDDGISLHLSARITGVTGRSGTGVTVKLDDGTSIDGSHLLVAAGRRPVTDDIGLDLAGVDRDERGFIKVDDALATTAERTWAIGEVAGTPMFTHASFDDYRVLKAGIERRAGSTAARIIPYALFTDPELGRIGLNEADAKARNTPVIVAKLPMAAVPRARTNGTTRGFMKALVAPETGQILGFTMVGSGAGEVMSVVQMAMIGNLPYTSVRDAIIAHPLLAEGLNLLFATIK</sequence>
<dbReference type="Gene3D" id="3.50.50.60">
    <property type="entry name" value="FAD/NAD(P)-binding domain"/>
    <property type="match status" value="2"/>
</dbReference>
<evidence type="ECO:0000256" key="7">
    <source>
        <dbReference type="PIRSR" id="PIRSR000350-4"/>
    </source>
</evidence>
<name>A0AAW3PSW1_9BURK</name>
<evidence type="ECO:0000256" key="6">
    <source>
        <dbReference type="PIRSR" id="PIRSR000350-3"/>
    </source>
</evidence>
<evidence type="ECO:0000313" key="11">
    <source>
        <dbReference type="Proteomes" id="UP000070434"/>
    </source>
</evidence>
<dbReference type="GO" id="GO:0003955">
    <property type="term" value="F:NAD(P)H dehydrogenase (quinone) activity"/>
    <property type="evidence" value="ECO:0007669"/>
    <property type="project" value="TreeGrafter"/>
</dbReference>
<dbReference type="EMBL" id="LNJP01000003">
    <property type="protein sequence ID" value="KWZ31699.1"/>
    <property type="molecule type" value="Genomic_DNA"/>
</dbReference>
<evidence type="ECO:0000256" key="3">
    <source>
        <dbReference type="ARBA" id="ARBA00022827"/>
    </source>
</evidence>
<keyword evidence="6" id="KW-0520">NAD</keyword>
<evidence type="ECO:0000256" key="4">
    <source>
        <dbReference type="ARBA" id="ARBA00023002"/>
    </source>
</evidence>
<dbReference type="InterPro" id="IPR023753">
    <property type="entry name" value="FAD/NAD-binding_dom"/>
</dbReference>
<accession>A0AAW3PSW1</accession>
<evidence type="ECO:0000256" key="5">
    <source>
        <dbReference type="PIRSR" id="PIRSR000350-2"/>
    </source>
</evidence>
<evidence type="ECO:0000259" key="8">
    <source>
        <dbReference type="Pfam" id="PF02852"/>
    </source>
</evidence>
<dbReference type="PANTHER" id="PTHR43014">
    <property type="entry name" value="MERCURIC REDUCTASE"/>
    <property type="match status" value="1"/>
</dbReference>